<feature type="transmembrane region" description="Helical" evidence="1">
    <location>
        <begin position="48"/>
        <end position="64"/>
    </location>
</feature>
<evidence type="ECO:0000256" key="1">
    <source>
        <dbReference type="SAM" id="Phobius"/>
    </source>
</evidence>
<dbReference type="EMBL" id="BT076799">
    <property type="protein sequence ID" value="ACO11223.1"/>
    <property type="molecule type" value="mRNA"/>
</dbReference>
<name>C1BQC0_CALRO</name>
<gene>
    <name evidence="2" type="primary">TMM18</name>
</gene>
<dbReference type="AlphaFoldDB" id="C1BQC0"/>
<dbReference type="InterPro" id="IPR026721">
    <property type="entry name" value="TMEM18"/>
</dbReference>
<proteinExistence type="evidence at transcript level"/>
<dbReference type="Pfam" id="PF14770">
    <property type="entry name" value="TMEM18"/>
    <property type="match status" value="1"/>
</dbReference>
<feature type="transmembrane region" description="Helical" evidence="1">
    <location>
        <begin position="25"/>
        <end position="41"/>
    </location>
</feature>
<keyword evidence="1 2" id="KW-0812">Transmembrane</keyword>
<keyword evidence="1" id="KW-1133">Transmembrane helix</keyword>
<feature type="transmembrane region" description="Helical" evidence="1">
    <location>
        <begin position="90"/>
        <end position="112"/>
    </location>
</feature>
<sequence>MEKTGSSPPLGLSIILNELDWSEPWLFGVLASYILLGLLILKTRFENGIQLFVFVILLMVVYVSEDINEYLARNHKLFTRYQYFDSSGTFISLFMSLPLLFFCTLILSNWLVHSSRLLSKMRRPIQRPKED</sequence>
<protein>
    <submittedName>
        <fullName evidence="2">Transmembrane protein 18</fullName>
    </submittedName>
</protein>
<keyword evidence="1" id="KW-0472">Membrane</keyword>
<organism evidence="2">
    <name type="scientific">Caligus rogercresseyi</name>
    <name type="common">Sea louse</name>
    <dbReference type="NCBI Taxonomy" id="217165"/>
    <lineage>
        <taxon>Eukaryota</taxon>
        <taxon>Metazoa</taxon>
        <taxon>Ecdysozoa</taxon>
        <taxon>Arthropoda</taxon>
        <taxon>Crustacea</taxon>
        <taxon>Multicrustacea</taxon>
        <taxon>Hexanauplia</taxon>
        <taxon>Copepoda</taxon>
        <taxon>Siphonostomatoida</taxon>
        <taxon>Caligidae</taxon>
        <taxon>Caligus</taxon>
    </lineage>
</organism>
<reference evidence="2" key="1">
    <citation type="submission" date="2009-03" db="EMBL/GenBank/DDBJ databases">
        <title>Caligus rogercresseyi ESTs and full-length cDNAs.</title>
        <authorList>
            <person name="Yasuike M."/>
            <person name="von Schalburg K."/>
            <person name="Cooper G."/>
            <person name="Leong J."/>
            <person name="Jones S.R.M."/>
            <person name="Koop B.F."/>
        </authorList>
    </citation>
    <scope>NUCLEOTIDE SEQUENCE</scope>
    <source>
        <tissue evidence="2">Whole tissue</tissue>
    </source>
</reference>
<evidence type="ECO:0000313" key="2">
    <source>
        <dbReference type="EMBL" id="ACO11223.1"/>
    </source>
</evidence>
<accession>C1BQC0</accession>